<evidence type="ECO:0000313" key="1">
    <source>
        <dbReference type="EMBL" id="MFC0204754.1"/>
    </source>
</evidence>
<protein>
    <submittedName>
        <fullName evidence="1">Uncharacterized protein</fullName>
    </submittedName>
</protein>
<organism evidence="1 2">
    <name type="scientific">Novosphingobium soli</name>
    <dbReference type="NCBI Taxonomy" id="574956"/>
    <lineage>
        <taxon>Bacteria</taxon>
        <taxon>Pseudomonadati</taxon>
        <taxon>Pseudomonadota</taxon>
        <taxon>Alphaproteobacteria</taxon>
        <taxon>Sphingomonadales</taxon>
        <taxon>Sphingomonadaceae</taxon>
        <taxon>Novosphingobium</taxon>
    </lineage>
</organism>
<proteinExistence type="predicted"/>
<reference evidence="1 2" key="1">
    <citation type="submission" date="2024-09" db="EMBL/GenBank/DDBJ databases">
        <authorList>
            <person name="Sun Q."/>
            <person name="Mori K."/>
        </authorList>
    </citation>
    <scope>NUCLEOTIDE SEQUENCE [LARGE SCALE GENOMIC DNA]</scope>
    <source>
        <strain evidence="1 2">CCM 7706</strain>
    </source>
</reference>
<name>A0ABV6CVJ5_9SPHN</name>
<keyword evidence="2" id="KW-1185">Reference proteome</keyword>
<dbReference type="RefSeq" id="WP_379487516.1">
    <property type="nucleotide sequence ID" value="NZ_JBHLWK010000013.1"/>
</dbReference>
<gene>
    <name evidence="1" type="ORF">ACFFJC_10770</name>
</gene>
<dbReference type="Proteomes" id="UP001589798">
    <property type="component" value="Unassembled WGS sequence"/>
</dbReference>
<accession>A0ABV6CVJ5</accession>
<evidence type="ECO:0000313" key="2">
    <source>
        <dbReference type="Proteomes" id="UP001589798"/>
    </source>
</evidence>
<sequence length="76" mass="8444">MRAVRALQKRVVKLEHAAQPRPSLLAVMYGSFDAFVEIELLPDTKSGALDRADMIDVVAALRACETDGTWHRAHAR</sequence>
<comment type="caution">
    <text evidence="1">The sequence shown here is derived from an EMBL/GenBank/DDBJ whole genome shotgun (WGS) entry which is preliminary data.</text>
</comment>
<dbReference type="EMBL" id="JBHLWK010000013">
    <property type="protein sequence ID" value="MFC0204754.1"/>
    <property type="molecule type" value="Genomic_DNA"/>
</dbReference>